<dbReference type="InParanoid" id="G0N0F9"/>
<proteinExistence type="predicted"/>
<dbReference type="EMBL" id="GL379824">
    <property type="protein sequence ID" value="EGT48928.1"/>
    <property type="molecule type" value="Genomic_DNA"/>
</dbReference>
<dbReference type="eggNOG" id="ENOG502RAXY">
    <property type="taxonomic scope" value="Eukaryota"/>
</dbReference>
<feature type="domain" description="Sdz-33 F-box" evidence="1">
    <location>
        <begin position="205"/>
        <end position="272"/>
    </location>
</feature>
<dbReference type="PANTHER" id="PTHR22899">
    <property type="entry name" value="CYCLIN-RELATED F-BOX FAMILY"/>
    <property type="match status" value="1"/>
</dbReference>
<dbReference type="InterPro" id="IPR053222">
    <property type="entry name" value="Zygotic_Embryogenesis-Asso"/>
</dbReference>
<dbReference type="FunCoup" id="G0N0F9">
    <property type="interactions" value="1532"/>
</dbReference>
<evidence type="ECO:0000259" key="1">
    <source>
        <dbReference type="Pfam" id="PF07735"/>
    </source>
</evidence>
<dbReference type="OrthoDB" id="10577452at2759"/>
<dbReference type="InterPro" id="IPR012885">
    <property type="entry name" value="F-box_Sdz-33"/>
</dbReference>
<dbReference type="HOGENOM" id="CLU_028840_1_2_1"/>
<reference evidence="3" key="1">
    <citation type="submission" date="2011-07" db="EMBL/GenBank/DDBJ databases">
        <authorList>
            <consortium name="Caenorhabditis brenneri Sequencing and Analysis Consortium"/>
            <person name="Wilson R.K."/>
        </authorList>
    </citation>
    <scope>NUCLEOTIDE SEQUENCE [LARGE SCALE GENOMIC DNA]</scope>
    <source>
        <strain evidence="3">PB2801</strain>
    </source>
</reference>
<keyword evidence="3" id="KW-1185">Reference proteome</keyword>
<dbReference type="Pfam" id="PF07735">
    <property type="entry name" value="FBA_2"/>
    <property type="match status" value="1"/>
</dbReference>
<dbReference type="Proteomes" id="UP000008068">
    <property type="component" value="Unassembled WGS sequence"/>
</dbReference>
<evidence type="ECO:0000313" key="3">
    <source>
        <dbReference type="Proteomes" id="UP000008068"/>
    </source>
</evidence>
<dbReference type="OMA" id="MEYFRID"/>
<accession>G0N0F9</accession>
<dbReference type="PANTHER" id="PTHR22899:SF0">
    <property type="entry name" value="F-BOX ASSOCIATED DOMAIN-CONTAINING PROTEIN-RELATED"/>
    <property type="match status" value="1"/>
</dbReference>
<dbReference type="AlphaFoldDB" id="G0N0F9"/>
<protein>
    <recommendedName>
        <fullName evidence="1">Sdz-33 F-box domain-containing protein</fullName>
    </recommendedName>
</protein>
<sequence length="346" mass="39780">MAQAPEHPLLSLPDNQIIRKIRKTSLKEILKFSLISKRCKDLVTTAGIEGLAFYVFIGNKITIMIKTCRNIIELGFYTEPDMYWGIGANGRKKRLTPPQSITVQRPLGPTETITFESMKKDGTMKDWLKHFQIVFNHVKIDKIQFSENSSEFDIDDIKAVFGIPTEMEIGNTGCFAFNQMILQKFFPIKDLGIKTESFQDSKIPPSLLMQNFDALNIQRDSNAPKNITLDELLLINSKVITVDSLHISPKELNKFIQLWQRGANPRMEYFRIDNFKNQQDDENNIMKGIKKVNPLDRVRIFESGRFESPVSGGTNISRMDGVIATIRHWEGHSILEMYVWFDHCLC</sequence>
<gene>
    <name evidence="2" type="ORF">CAEBREN_07360</name>
</gene>
<name>G0N0F9_CAEBE</name>
<organism evidence="3">
    <name type="scientific">Caenorhabditis brenneri</name>
    <name type="common">Nematode worm</name>
    <dbReference type="NCBI Taxonomy" id="135651"/>
    <lineage>
        <taxon>Eukaryota</taxon>
        <taxon>Metazoa</taxon>
        <taxon>Ecdysozoa</taxon>
        <taxon>Nematoda</taxon>
        <taxon>Chromadorea</taxon>
        <taxon>Rhabditida</taxon>
        <taxon>Rhabditina</taxon>
        <taxon>Rhabditomorpha</taxon>
        <taxon>Rhabditoidea</taxon>
        <taxon>Rhabditidae</taxon>
        <taxon>Peloderinae</taxon>
        <taxon>Caenorhabditis</taxon>
    </lineage>
</organism>
<evidence type="ECO:0000313" key="2">
    <source>
        <dbReference type="EMBL" id="EGT48928.1"/>
    </source>
</evidence>